<dbReference type="InterPro" id="IPR005532">
    <property type="entry name" value="SUMF_dom"/>
</dbReference>
<evidence type="ECO:0000256" key="3">
    <source>
        <dbReference type="ARBA" id="ARBA00037882"/>
    </source>
</evidence>
<dbReference type="Gene3D" id="3.40.50.150">
    <property type="entry name" value="Vaccinia Virus protein VP39"/>
    <property type="match status" value="1"/>
</dbReference>
<dbReference type="InterPro" id="IPR042095">
    <property type="entry name" value="SUMF_sf"/>
</dbReference>
<dbReference type="InterPro" id="IPR027577">
    <property type="entry name" value="OvoA_Nterm"/>
</dbReference>
<dbReference type="Pfam" id="PF08242">
    <property type="entry name" value="Methyltransf_12"/>
    <property type="match status" value="1"/>
</dbReference>
<dbReference type="InterPro" id="IPR013217">
    <property type="entry name" value="Methyltransf_12"/>
</dbReference>
<accession>A0ABQ1IP42</accession>
<feature type="domain" description="DinB-like" evidence="6">
    <location>
        <begin position="30"/>
        <end position="165"/>
    </location>
</feature>
<proteinExistence type="predicted"/>
<evidence type="ECO:0000259" key="4">
    <source>
        <dbReference type="Pfam" id="PF03781"/>
    </source>
</evidence>
<evidence type="ECO:0000256" key="1">
    <source>
        <dbReference type="ARBA" id="ARBA00023002"/>
    </source>
</evidence>
<keyword evidence="7" id="KW-0808">Transferase</keyword>
<dbReference type="Pfam" id="PF12867">
    <property type="entry name" value="DinB_2"/>
    <property type="match status" value="1"/>
</dbReference>
<feature type="domain" description="Sulfatase-modifying factor enzyme-like" evidence="4">
    <location>
        <begin position="196"/>
        <end position="446"/>
    </location>
</feature>
<dbReference type="PANTHER" id="PTHR23150:SF26">
    <property type="entry name" value="GENERIC METHYLTRANSFERASE"/>
    <property type="match status" value="1"/>
</dbReference>
<dbReference type="InterPro" id="IPR027625">
    <property type="entry name" value="OvoA_Cterm"/>
</dbReference>
<dbReference type="InterPro" id="IPR024775">
    <property type="entry name" value="DinB-like"/>
</dbReference>
<name>A0ABQ1IP42_9GAMM</name>
<dbReference type="Proteomes" id="UP000646152">
    <property type="component" value="Unassembled WGS sequence"/>
</dbReference>
<dbReference type="SUPFAM" id="SSF53335">
    <property type="entry name" value="S-adenosyl-L-methionine-dependent methyltransferases"/>
    <property type="match status" value="1"/>
</dbReference>
<evidence type="ECO:0000259" key="6">
    <source>
        <dbReference type="Pfam" id="PF12867"/>
    </source>
</evidence>
<evidence type="ECO:0000259" key="5">
    <source>
        <dbReference type="Pfam" id="PF08242"/>
    </source>
</evidence>
<dbReference type="PANTHER" id="PTHR23150">
    <property type="entry name" value="SULFATASE MODIFYING FACTOR 1, 2"/>
    <property type="match status" value="1"/>
</dbReference>
<dbReference type="EMBL" id="BMKE01000016">
    <property type="protein sequence ID" value="GGB47287.1"/>
    <property type="molecule type" value="Genomic_DNA"/>
</dbReference>
<feature type="domain" description="Methyltransferase type 12" evidence="5">
    <location>
        <begin position="508"/>
        <end position="629"/>
    </location>
</feature>
<dbReference type="SUPFAM" id="SSF56436">
    <property type="entry name" value="C-type lectin-like"/>
    <property type="match status" value="1"/>
</dbReference>
<dbReference type="CDD" id="cd02440">
    <property type="entry name" value="AdoMet_MTases"/>
    <property type="match status" value="1"/>
</dbReference>
<keyword evidence="7" id="KW-0489">Methyltransferase</keyword>
<dbReference type="InterPro" id="IPR051043">
    <property type="entry name" value="Sulfatase_Mod_Factor_Kinase"/>
</dbReference>
<dbReference type="InterPro" id="IPR029063">
    <property type="entry name" value="SAM-dependent_MTases_sf"/>
</dbReference>
<keyword evidence="1" id="KW-0560">Oxidoreductase</keyword>
<keyword evidence="8" id="KW-1185">Reference proteome</keyword>
<evidence type="ECO:0000313" key="7">
    <source>
        <dbReference type="EMBL" id="GGB47287.1"/>
    </source>
</evidence>
<organism evidence="7 8">
    <name type="scientific">Oceanisphaera marina</name>
    <dbReference type="NCBI Taxonomy" id="2017550"/>
    <lineage>
        <taxon>Bacteria</taxon>
        <taxon>Pseudomonadati</taxon>
        <taxon>Pseudomonadota</taxon>
        <taxon>Gammaproteobacteria</taxon>
        <taxon>Aeromonadales</taxon>
        <taxon>Aeromonadaceae</taxon>
        <taxon>Oceanisphaera</taxon>
    </lineage>
</organism>
<sequence length="704" mass="80782">METRAKTVSKTPLLTGHSVEHKRAEIRAYFHQTFSLYESLFDCINSDQAYYLRAEPLRHPLIFYFGHTAVFFINKLLLGKYQTQRLNQRLESMFAIGVDEMSWDDLNSGHYDWPSVADTRAYRDQVRQVVDTLISEMPLTLPITQDSPAWIILMGIEHERIHLETSSVIMRMLPLEYLDAHPLWSACQDSGPAPENSLLSIPAGTVTLGKPATAHTYGWDNEYGQKTVTVGPFKVAKYLVCNGEFLSFVQAGGYQEPEWWSQEGQQWLAYTGATMPRFWQYRYGEYLQRNLLQEMPLPLDWPVEVNYLEAKAFCNWKARQTGTHVRLPTEAEWTVLRNQLDTDQPHWQTAPGNINLEHYASSCPVNRFEHNGISDVVGNVWQWTESPIDGFPGFEVHPLYDDFSTPTFDGRHNLFKGGSWISTGNEATRYARYAFRRHFFQHAGFRYLESNSAEVPVEPVNTYETDELVAQYLEFHYGDNYFDAPNYPKACVQTLLSHTSGLKRGRALDLGCSVGRASFELAIHFDHVDGIDFSARFIQHGFQLKETGHTRFAIPTEGELVEFKEVSLHQLGYGELADKIDFVQGDACNLKARFSGYDLVFCGNLIDRLYDPTLFLQQIHERLNAGGYLVLTSPYTWLEQYTPKEKWLGGIKVNGENVTTFDGLSAVLSQHFTLVAQQDVPFVIRETRRKFQHTLAEMTVWQLK</sequence>
<dbReference type="Gene3D" id="3.90.1580.10">
    <property type="entry name" value="paralog of FGE (formylglycine-generating enzyme)"/>
    <property type="match status" value="1"/>
</dbReference>
<dbReference type="NCBIfam" id="TIGR04344">
    <property type="entry name" value="ovoA_Nterm"/>
    <property type="match status" value="1"/>
</dbReference>
<comment type="pathway">
    <text evidence="3">Amino-acid biosynthesis; ergothioneine biosynthesis.</text>
</comment>
<dbReference type="InterPro" id="IPR016187">
    <property type="entry name" value="CTDL_fold"/>
</dbReference>
<protein>
    <submittedName>
        <fullName evidence="7">SAM-dependent methyltransferase</fullName>
    </submittedName>
</protein>
<dbReference type="RefSeq" id="WP_188630053.1">
    <property type="nucleotide sequence ID" value="NZ_BMKE01000016.1"/>
</dbReference>
<dbReference type="NCBIfam" id="TIGR04345">
    <property type="entry name" value="ovoA_Cterm"/>
    <property type="match status" value="1"/>
</dbReference>
<reference evidence="8" key="1">
    <citation type="journal article" date="2019" name="Int. J. Syst. Evol. Microbiol.">
        <title>The Global Catalogue of Microorganisms (GCM) 10K type strain sequencing project: providing services to taxonomists for standard genome sequencing and annotation.</title>
        <authorList>
            <consortium name="The Broad Institute Genomics Platform"/>
            <consortium name="The Broad Institute Genome Sequencing Center for Infectious Disease"/>
            <person name="Wu L."/>
            <person name="Ma J."/>
        </authorList>
    </citation>
    <scope>NUCLEOTIDE SEQUENCE [LARGE SCALE GENOMIC DNA]</scope>
    <source>
        <strain evidence="8">CGMCC 1.15923</strain>
    </source>
</reference>
<comment type="caution">
    <text evidence="7">The sequence shown here is derived from an EMBL/GenBank/DDBJ whole genome shotgun (WGS) entry which is preliminary data.</text>
</comment>
<evidence type="ECO:0000313" key="8">
    <source>
        <dbReference type="Proteomes" id="UP000646152"/>
    </source>
</evidence>
<keyword evidence="2" id="KW-0408">Iron</keyword>
<evidence type="ECO:0000256" key="2">
    <source>
        <dbReference type="ARBA" id="ARBA00023004"/>
    </source>
</evidence>
<gene>
    <name evidence="7" type="ORF">GCM10011502_20770</name>
</gene>
<dbReference type="GO" id="GO:0032259">
    <property type="term" value="P:methylation"/>
    <property type="evidence" value="ECO:0007669"/>
    <property type="project" value="UniProtKB-KW"/>
</dbReference>
<dbReference type="GO" id="GO:0008168">
    <property type="term" value="F:methyltransferase activity"/>
    <property type="evidence" value="ECO:0007669"/>
    <property type="project" value="UniProtKB-KW"/>
</dbReference>
<dbReference type="Pfam" id="PF03781">
    <property type="entry name" value="FGE-sulfatase"/>
    <property type="match status" value="1"/>
</dbReference>